<dbReference type="AlphaFoldDB" id="A0A917UXK9"/>
<dbReference type="EMBL" id="BMMD01000033">
    <property type="protein sequence ID" value="GGJ93381.1"/>
    <property type="molecule type" value="Genomic_DNA"/>
</dbReference>
<evidence type="ECO:0000313" key="2">
    <source>
        <dbReference type="Proteomes" id="UP000636956"/>
    </source>
</evidence>
<gene>
    <name evidence="1" type="ORF">GCM10011372_34850</name>
</gene>
<sequence>MRAARTAREGLLRQATSGLTDVEAAALEELLAKLVAARVEERVERRRAGDSGPWWCRTCDFAACGRPEGRCPAHATAVRAYAP</sequence>
<comment type="caution">
    <text evidence="1">The sequence shown here is derived from an EMBL/GenBank/DDBJ whole genome shotgun (WGS) entry which is preliminary data.</text>
</comment>
<accession>A0A917UXK9</accession>
<organism evidence="1 2">
    <name type="scientific">Agromyces bauzanensis</name>
    <dbReference type="NCBI Taxonomy" id="1308924"/>
    <lineage>
        <taxon>Bacteria</taxon>
        <taxon>Bacillati</taxon>
        <taxon>Actinomycetota</taxon>
        <taxon>Actinomycetes</taxon>
        <taxon>Micrococcales</taxon>
        <taxon>Microbacteriaceae</taxon>
        <taxon>Agromyces</taxon>
    </lineage>
</organism>
<evidence type="ECO:0000313" key="1">
    <source>
        <dbReference type="EMBL" id="GGJ93381.1"/>
    </source>
</evidence>
<protein>
    <submittedName>
        <fullName evidence="1">Uncharacterized protein</fullName>
    </submittedName>
</protein>
<keyword evidence="2" id="KW-1185">Reference proteome</keyword>
<name>A0A917UXK9_9MICO</name>
<proteinExistence type="predicted"/>
<reference evidence="1" key="1">
    <citation type="journal article" date="2014" name="Int. J. Syst. Evol. Microbiol.">
        <title>Complete genome sequence of Corynebacterium casei LMG S-19264T (=DSM 44701T), isolated from a smear-ripened cheese.</title>
        <authorList>
            <consortium name="US DOE Joint Genome Institute (JGI-PGF)"/>
            <person name="Walter F."/>
            <person name="Albersmeier A."/>
            <person name="Kalinowski J."/>
            <person name="Ruckert C."/>
        </authorList>
    </citation>
    <scope>NUCLEOTIDE SEQUENCE</scope>
    <source>
        <strain evidence="1">CGMCC 1.8984</strain>
    </source>
</reference>
<dbReference type="Proteomes" id="UP000636956">
    <property type="component" value="Unassembled WGS sequence"/>
</dbReference>
<reference evidence="1" key="2">
    <citation type="submission" date="2020-09" db="EMBL/GenBank/DDBJ databases">
        <authorList>
            <person name="Sun Q."/>
            <person name="Zhou Y."/>
        </authorList>
    </citation>
    <scope>NUCLEOTIDE SEQUENCE</scope>
    <source>
        <strain evidence="1">CGMCC 1.8984</strain>
    </source>
</reference>